<sequence length="144" mass="16299">MTHRVERSALVNYSPAQMFELVNDIEAYPEYMSDCVGAEVLRRGDDWLEARLELQKAGISQSFVTHNVLKTPESMTMSLVDGPFSRLEGKWTFEPVGEGCRVRLELEFDMQNRLLSLAVGKFFESAASQQVDALCSRARQIYGV</sequence>
<organism evidence="4 5">
    <name type="scientific">Marinimicrobium koreense</name>
    <dbReference type="NCBI Taxonomy" id="306545"/>
    <lineage>
        <taxon>Bacteria</taxon>
        <taxon>Pseudomonadati</taxon>
        <taxon>Pseudomonadota</taxon>
        <taxon>Gammaproteobacteria</taxon>
        <taxon>Cellvibrionales</taxon>
        <taxon>Cellvibrionaceae</taxon>
        <taxon>Marinimicrobium</taxon>
    </lineage>
</organism>
<dbReference type="Gene3D" id="3.30.530.20">
    <property type="match status" value="1"/>
</dbReference>
<dbReference type="InterPro" id="IPR044996">
    <property type="entry name" value="COQ10-like"/>
</dbReference>
<dbReference type="Proteomes" id="UP000273643">
    <property type="component" value="Unassembled WGS sequence"/>
</dbReference>
<proteinExistence type="inferred from homology"/>
<dbReference type="InterPro" id="IPR023393">
    <property type="entry name" value="START-like_dom_sf"/>
</dbReference>
<comment type="caution">
    <text evidence="4">The sequence shown here is derived from an EMBL/GenBank/DDBJ whole genome shotgun (WGS) entry which is preliminary data.</text>
</comment>
<dbReference type="PANTHER" id="PTHR12901:SF10">
    <property type="entry name" value="COENZYME Q-BINDING PROTEIN COQ10, MITOCHONDRIAL"/>
    <property type="match status" value="1"/>
</dbReference>
<evidence type="ECO:0000313" key="5">
    <source>
        <dbReference type="Proteomes" id="UP000273643"/>
    </source>
</evidence>
<comment type="similarity">
    <text evidence="1">Belongs to the ribosome association toxin RatA family.</text>
</comment>
<keyword evidence="5" id="KW-1185">Reference proteome</keyword>
<dbReference type="SUPFAM" id="SSF55961">
    <property type="entry name" value="Bet v1-like"/>
    <property type="match status" value="1"/>
</dbReference>
<evidence type="ECO:0000259" key="3">
    <source>
        <dbReference type="Pfam" id="PF03364"/>
    </source>
</evidence>
<dbReference type="PANTHER" id="PTHR12901">
    <property type="entry name" value="SPERM PROTEIN HOMOLOG"/>
    <property type="match status" value="1"/>
</dbReference>
<feature type="domain" description="Coenzyme Q-binding protein COQ10 START" evidence="3">
    <location>
        <begin position="11"/>
        <end position="134"/>
    </location>
</feature>
<dbReference type="InterPro" id="IPR005031">
    <property type="entry name" value="COQ10_START"/>
</dbReference>
<dbReference type="EMBL" id="RJUK01000001">
    <property type="protein sequence ID" value="ROQ21141.1"/>
    <property type="molecule type" value="Genomic_DNA"/>
</dbReference>
<dbReference type="CDD" id="cd07813">
    <property type="entry name" value="COQ10p_like"/>
    <property type="match status" value="1"/>
</dbReference>
<dbReference type="OrthoDB" id="9804759at2"/>
<evidence type="ECO:0000256" key="2">
    <source>
        <dbReference type="ARBA" id="ARBA00022649"/>
    </source>
</evidence>
<protein>
    <submittedName>
        <fullName evidence="4">Ribosome-associated toxin RatA of RatAB toxin-antitoxin module</fullName>
    </submittedName>
</protein>
<evidence type="ECO:0000313" key="4">
    <source>
        <dbReference type="EMBL" id="ROQ21141.1"/>
    </source>
</evidence>
<dbReference type="RefSeq" id="WP_123638177.1">
    <property type="nucleotide sequence ID" value="NZ_RJUK01000001.1"/>
</dbReference>
<gene>
    <name evidence="4" type="ORF">EDC38_1763</name>
</gene>
<evidence type="ECO:0000256" key="1">
    <source>
        <dbReference type="ARBA" id="ARBA00008918"/>
    </source>
</evidence>
<keyword evidence="2" id="KW-1277">Toxin-antitoxin system</keyword>
<dbReference type="GO" id="GO:0048039">
    <property type="term" value="F:ubiquinone binding"/>
    <property type="evidence" value="ECO:0007669"/>
    <property type="project" value="InterPro"/>
</dbReference>
<dbReference type="AlphaFoldDB" id="A0A3N1P0M7"/>
<name>A0A3N1P0M7_9GAMM</name>
<reference evidence="4 5" key="1">
    <citation type="submission" date="2018-11" db="EMBL/GenBank/DDBJ databases">
        <title>Genomic Encyclopedia of Type Strains, Phase IV (KMG-IV): sequencing the most valuable type-strain genomes for metagenomic binning, comparative biology and taxonomic classification.</title>
        <authorList>
            <person name="Goeker M."/>
        </authorList>
    </citation>
    <scope>NUCLEOTIDE SEQUENCE [LARGE SCALE GENOMIC DNA]</scope>
    <source>
        <strain evidence="4 5">DSM 16974</strain>
    </source>
</reference>
<dbReference type="GO" id="GO:0045333">
    <property type="term" value="P:cellular respiration"/>
    <property type="evidence" value="ECO:0007669"/>
    <property type="project" value="InterPro"/>
</dbReference>
<dbReference type="Pfam" id="PF03364">
    <property type="entry name" value="Polyketide_cyc"/>
    <property type="match status" value="1"/>
</dbReference>
<accession>A0A3N1P0M7</accession>